<dbReference type="InterPro" id="IPR028994">
    <property type="entry name" value="Integrin_alpha_N"/>
</dbReference>
<keyword evidence="1" id="KW-0732">Signal</keyword>
<keyword evidence="2" id="KW-0812">Transmembrane</keyword>
<reference evidence="3" key="1">
    <citation type="submission" date="2018-05" db="EMBL/GenBank/DDBJ databases">
        <authorList>
            <person name="Lanie J.A."/>
            <person name="Ng W.-L."/>
            <person name="Kazmierczak K.M."/>
            <person name="Andrzejewski T.M."/>
            <person name="Davidsen T.M."/>
            <person name="Wayne K.J."/>
            <person name="Tettelin H."/>
            <person name="Glass J.I."/>
            <person name="Rusch D."/>
            <person name="Podicherti R."/>
            <person name="Tsui H.-C.T."/>
            <person name="Winkler M.E."/>
        </authorList>
    </citation>
    <scope>NUCLEOTIDE SEQUENCE</scope>
</reference>
<gene>
    <name evidence="3" type="ORF">METZ01_LOCUS237386</name>
</gene>
<dbReference type="AlphaFoldDB" id="A0A382HBI8"/>
<dbReference type="Gene3D" id="2.130.10.130">
    <property type="entry name" value="Integrin alpha, N-terminal"/>
    <property type="match status" value="1"/>
</dbReference>
<name>A0A382HBI8_9ZZZZ</name>
<evidence type="ECO:0000313" key="3">
    <source>
        <dbReference type="EMBL" id="SVB84532.1"/>
    </source>
</evidence>
<proteinExistence type="predicted"/>
<feature type="non-terminal residue" evidence="3">
    <location>
        <position position="203"/>
    </location>
</feature>
<protein>
    <recommendedName>
        <fullName evidence="4">VCBS repeat-containing protein</fullName>
    </recommendedName>
</protein>
<evidence type="ECO:0008006" key="4">
    <source>
        <dbReference type="Google" id="ProtNLM"/>
    </source>
</evidence>
<dbReference type="PANTHER" id="PTHR44103">
    <property type="entry name" value="PROPROTEIN CONVERTASE P"/>
    <property type="match status" value="1"/>
</dbReference>
<keyword evidence="2" id="KW-1133">Transmembrane helix</keyword>
<dbReference type="InterPro" id="IPR013517">
    <property type="entry name" value="FG-GAP"/>
</dbReference>
<accession>A0A382HBI8</accession>
<dbReference type="PANTHER" id="PTHR44103:SF1">
    <property type="entry name" value="PROPROTEIN CONVERTASE P"/>
    <property type="match status" value="1"/>
</dbReference>
<dbReference type="SUPFAM" id="SSF69318">
    <property type="entry name" value="Integrin alpha N-terminal domain"/>
    <property type="match status" value="1"/>
</dbReference>
<feature type="transmembrane region" description="Helical" evidence="2">
    <location>
        <begin position="16"/>
        <end position="34"/>
    </location>
</feature>
<dbReference type="Pfam" id="PF13517">
    <property type="entry name" value="FG-GAP_3"/>
    <property type="match status" value="1"/>
</dbReference>
<evidence type="ECO:0000256" key="1">
    <source>
        <dbReference type="ARBA" id="ARBA00022729"/>
    </source>
</evidence>
<keyword evidence="2" id="KW-0472">Membrane</keyword>
<sequence length="203" mass="22355">MSYIDNKLLKRHSSHNIRLILLLISLLAIVFFTIKSLNNLSANTLFSYPETIATDSYGIKELSLADINKDSYLDIIAVNANSNSIDVYVNPSSTQASWAKKPVVTNTQGLLTILTLDIDNDSDIDIIYTDTTSLAINLNTNLDGIGDNWQSSSVTSTAGAIKSMCSGDLNKDGYTDIVAADDVRGRIFYMQNRLNVNNSWQSF</sequence>
<evidence type="ECO:0000256" key="2">
    <source>
        <dbReference type="SAM" id="Phobius"/>
    </source>
</evidence>
<dbReference type="EMBL" id="UINC01060234">
    <property type="protein sequence ID" value="SVB84532.1"/>
    <property type="molecule type" value="Genomic_DNA"/>
</dbReference>
<organism evidence="3">
    <name type="scientific">marine metagenome</name>
    <dbReference type="NCBI Taxonomy" id="408172"/>
    <lineage>
        <taxon>unclassified sequences</taxon>
        <taxon>metagenomes</taxon>
        <taxon>ecological metagenomes</taxon>
    </lineage>
</organism>